<organism evidence="8 10">
    <name type="scientific">Agrobacterium larrymoorei</name>
    <dbReference type="NCBI Taxonomy" id="160699"/>
    <lineage>
        <taxon>Bacteria</taxon>
        <taxon>Pseudomonadati</taxon>
        <taxon>Pseudomonadota</taxon>
        <taxon>Alphaproteobacteria</taxon>
        <taxon>Hyphomicrobiales</taxon>
        <taxon>Rhizobiaceae</taxon>
        <taxon>Rhizobium/Agrobacterium group</taxon>
        <taxon>Agrobacterium</taxon>
    </lineage>
</organism>
<dbReference type="RefSeq" id="WP_027675709.1">
    <property type="nucleotide sequence ID" value="NZ_CP039691.1"/>
</dbReference>
<dbReference type="Pfam" id="PF07681">
    <property type="entry name" value="DoxX"/>
    <property type="match status" value="1"/>
</dbReference>
<evidence type="ECO:0000256" key="7">
    <source>
        <dbReference type="SAM" id="Phobius"/>
    </source>
</evidence>
<dbReference type="AlphaFoldDB" id="A0A4D7DNP8"/>
<dbReference type="GO" id="GO:0005886">
    <property type="term" value="C:plasma membrane"/>
    <property type="evidence" value="ECO:0007669"/>
    <property type="project" value="UniProtKB-SubCell"/>
</dbReference>
<sequence>MSLFDKLSRYQPYALAALRIIAALLFIEHGTQKLFGFPASQMEGSLPTLLLVAALLELVGGILVLVGLFTRPAAFLLSGQMAVAYFMAHAPKSVFPVLNGGDAAILFCFVFLFLVTSGPGAFSVDKR</sequence>
<dbReference type="STRING" id="1367849.GCA_000518585_02987"/>
<evidence type="ECO:0000256" key="3">
    <source>
        <dbReference type="ARBA" id="ARBA00022475"/>
    </source>
</evidence>
<keyword evidence="3" id="KW-1003">Cell membrane</keyword>
<evidence type="ECO:0000256" key="1">
    <source>
        <dbReference type="ARBA" id="ARBA00004651"/>
    </source>
</evidence>
<dbReference type="PANTHER" id="PTHR33452:SF4">
    <property type="entry name" value="BLL4328 PROTEIN"/>
    <property type="match status" value="1"/>
</dbReference>
<dbReference type="EMBL" id="CP072167">
    <property type="protein sequence ID" value="QYA07313.1"/>
    <property type="molecule type" value="Genomic_DNA"/>
</dbReference>
<feature type="transmembrane region" description="Helical" evidence="7">
    <location>
        <begin position="73"/>
        <end position="91"/>
    </location>
</feature>
<dbReference type="InterPro" id="IPR051907">
    <property type="entry name" value="DoxX-like_oxidoreductase"/>
</dbReference>
<comment type="subcellular location">
    <subcellularLocation>
        <location evidence="1">Cell membrane</location>
        <topology evidence="1">Multi-pass membrane protein</topology>
    </subcellularLocation>
</comment>
<proteinExistence type="inferred from homology"/>
<keyword evidence="4 7" id="KW-0812">Transmembrane</keyword>
<evidence type="ECO:0000256" key="6">
    <source>
        <dbReference type="ARBA" id="ARBA00023136"/>
    </source>
</evidence>
<keyword evidence="11" id="KW-1185">Reference proteome</keyword>
<dbReference type="EMBL" id="CP039691">
    <property type="protein sequence ID" value="QCI97254.1"/>
    <property type="molecule type" value="Genomic_DNA"/>
</dbReference>
<dbReference type="PANTHER" id="PTHR33452">
    <property type="entry name" value="OXIDOREDUCTASE CATD-RELATED"/>
    <property type="match status" value="1"/>
</dbReference>
<feature type="transmembrane region" description="Helical" evidence="7">
    <location>
        <begin position="12"/>
        <end position="29"/>
    </location>
</feature>
<dbReference type="Proteomes" id="UP000298545">
    <property type="component" value="Chromosome circular"/>
</dbReference>
<evidence type="ECO:0000313" key="10">
    <source>
        <dbReference type="Proteomes" id="UP000298545"/>
    </source>
</evidence>
<dbReference type="OrthoDB" id="9808524at2"/>
<comment type="similarity">
    <text evidence="2">Belongs to the DoxX family.</text>
</comment>
<evidence type="ECO:0000256" key="2">
    <source>
        <dbReference type="ARBA" id="ARBA00006679"/>
    </source>
</evidence>
<gene>
    <name evidence="8" type="ORF">CFBP5473_04565</name>
    <name evidence="9" type="ORF">J5285_00835</name>
</gene>
<dbReference type="InterPro" id="IPR032808">
    <property type="entry name" value="DoxX"/>
</dbReference>
<name>A0A4D7DNP8_9HYPH</name>
<feature type="transmembrane region" description="Helical" evidence="7">
    <location>
        <begin position="103"/>
        <end position="124"/>
    </location>
</feature>
<protein>
    <submittedName>
        <fullName evidence="8">DoxX family protein</fullName>
    </submittedName>
</protein>
<dbReference type="KEGG" id="alf:CFBP5473_04565"/>
<evidence type="ECO:0000256" key="4">
    <source>
        <dbReference type="ARBA" id="ARBA00022692"/>
    </source>
</evidence>
<evidence type="ECO:0000313" key="11">
    <source>
        <dbReference type="Proteomes" id="UP000826513"/>
    </source>
</evidence>
<evidence type="ECO:0000313" key="8">
    <source>
        <dbReference type="EMBL" id="QCI97254.1"/>
    </source>
</evidence>
<feature type="transmembrane region" description="Helical" evidence="7">
    <location>
        <begin position="49"/>
        <end position="66"/>
    </location>
</feature>
<evidence type="ECO:0000256" key="5">
    <source>
        <dbReference type="ARBA" id="ARBA00022989"/>
    </source>
</evidence>
<reference evidence="8 10" key="1">
    <citation type="submission" date="2019-04" db="EMBL/GenBank/DDBJ databases">
        <title>Complete genome sequence of Agrobacterium larrymoorei CFBP5473.</title>
        <authorList>
            <person name="Haryono M."/>
            <person name="Chou L."/>
            <person name="Lin Y.-C."/>
            <person name="Lai E.-M."/>
            <person name="Kuo C.-H."/>
        </authorList>
    </citation>
    <scope>NUCLEOTIDE SEQUENCE [LARGE SCALE GENOMIC DNA]</scope>
    <source>
        <strain evidence="8 10">CFBP5473</strain>
    </source>
</reference>
<accession>A0A4D7DNP8</accession>
<dbReference type="Proteomes" id="UP000826513">
    <property type="component" value="Chromosome 1"/>
</dbReference>
<evidence type="ECO:0000313" key="9">
    <source>
        <dbReference type="EMBL" id="QYA07313.1"/>
    </source>
</evidence>
<reference evidence="9 11" key="2">
    <citation type="submission" date="2021-03" db="EMBL/GenBank/DDBJ databases">
        <title>Rapid diversification of plasmids in a genus of pathogenic and nitrogen fixing bacteria.</title>
        <authorList>
            <person name="Weisberg A.J."/>
            <person name="Miller M."/>
            <person name="Ream W."/>
            <person name="Grunwald N.J."/>
            <person name="Chang J.H."/>
        </authorList>
    </citation>
    <scope>NUCLEOTIDE SEQUENCE [LARGE SCALE GENOMIC DNA]</scope>
    <source>
        <strain evidence="9 11">AF3.44</strain>
    </source>
</reference>
<keyword evidence="6 7" id="KW-0472">Membrane</keyword>
<keyword evidence="5 7" id="KW-1133">Transmembrane helix</keyword>